<dbReference type="PROSITE" id="PS51128">
    <property type="entry name" value="ZF_DKSA_2"/>
    <property type="match status" value="1"/>
</dbReference>
<evidence type="ECO:0000313" key="8">
    <source>
        <dbReference type="Proteomes" id="UP001410795"/>
    </source>
</evidence>
<dbReference type="Gene3D" id="1.20.120.910">
    <property type="entry name" value="DksA, coiled-coil domain"/>
    <property type="match status" value="1"/>
</dbReference>
<evidence type="ECO:0000313" key="7">
    <source>
        <dbReference type="EMBL" id="GAA3650477.1"/>
    </source>
</evidence>
<keyword evidence="1" id="KW-0479">Metal-binding</keyword>
<name>A0ABP7B617_9MICO</name>
<keyword evidence="3" id="KW-0862">Zinc</keyword>
<organism evidence="7 8">
    <name type="scientific">Microbacterium marinilacus</name>
    <dbReference type="NCBI Taxonomy" id="415209"/>
    <lineage>
        <taxon>Bacteria</taxon>
        <taxon>Bacillati</taxon>
        <taxon>Actinomycetota</taxon>
        <taxon>Actinomycetes</taxon>
        <taxon>Micrococcales</taxon>
        <taxon>Microbacteriaceae</taxon>
        <taxon>Microbacterium</taxon>
    </lineage>
</organism>
<sequence>MSTARGDEFRLLLWGARRDAERRIAARAEDLSGVATARGDAAADDEHDPEGATLSGEWSRLAGLSDAARRELDEIDAALARLDDGRHGTCETCGAPIPEARLRARPTATRCVRCAS</sequence>
<keyword evidence="8" id="KW-1185">Reference proteome</keyword>
<protein>
    <submittedName>
        <fullName evidence="7">TraR/DksA C4-type zinc finger protein</fullName>
    </submittedName>
</protein>
<feature type="domain" description="Zinc finger DksA/TraR C4-type" evidence="6">
    <location>
        <begin position="88"/>
        <end position="115"/>
    </location>
</feature>
<reference evidence="8" key="1">
    <citation type="journal article" date="2019" name="Int. J. Syst. Evol. Microbiol.">
        <title>The Global Catalogue of Microorganisms (GCM) 10K type strain sequencing project: providing services to taxonomists for standard genome sequencing and annotation.</title>
        <authorList>
            <consortium name="The Broad Institute Genomics Platform"/>
            <consortium name="The Broad Institute Genome Sequencing Center for Infectious Disease"/>
            <person name="Wu L."/>
            <person name="Ma J."/>
        </authorList>
    </citation>
    <scope>NUCLEOTIDE SEQUENCE [LARGE SCALE GENOMIC DNA]</scope>
    <source>
        <strain evidence="8">JCM 16546</strain>
    </source>
</reference>
<gene>
    <name evidence="7" type="ORF">GCM10022202_07660</name>
</gene>
<dbReference type="InterPro" id="IPR020458">
    <property type="entry name" value="Znf_DskA_TraR_CS"/>
</dbReference>
<dbReference type="InterPro" id="IPR020460">
    <property type="entry name" value="Znf_C4-type_bac"/>
</dbReference>
<evidence type="ECO:0000256" key="3">
    <source>
        <dbReference type="ARBA" id="ARBA00022833"/>
    </source>
</evidence>
<dbReference type="Proteomes" id="UP001410795">
    <property type="component" value="Unassembled WGS sequence"/>
</dbReference>
<dbReference type="RefSeq" id="WP_221855897.1">
    <property type="nucleotide sequence ID" value="NZ_BAAAYV010000005.1"/>
</dbReference>
<keyword evidence="2" id="KW-0863">Zinc-finger</keyword>
<dbReference type="PRINTS" id="PR00618">
    <property type="entry name" value="DKSAZNFINGER"/>
</dbReference>
<evidence type="ECO:0000256" key="2">
    <source>
        <dbReference type="ARBA" id="ARBA00022771"/>
    </source>
</evidence>
<dbReference type="PROSITE" id="PS01102">
    <property type="entry name" value="ZF_DKSA_1"/>
    <property type="match status" value="1"/>
</dbReference>
<dbReference type="InterPro" id="IPR000962">
    <property type="entry name" value="Znf_DskA_TraR"/>
</dbReference>
<dbReference type="InterPro" id="IPR037187">
    <property type="entry name" value="DnaK_N"/>
</dbReference>
<dbReference type="PANTHER" id="PTHR33823:SF2">
    <property type="entry name" value="RNA POLYMERASE-BINDING TRANSCRIPTION FACTOR DKSA"/>
    <property type="match status" value="1"/>
</dbReference>
<comment type="caution">
    <text evidence="7">The sequence shown here is derived from an EMBL/GenBank/DDBJ whole genome shotgun (WGS) entry which is preliminary data.</text>
</comment>
<feature type="region of interest" description="Disordered" evidence="5">
    <location>
        <begin position="35"/>
        <end position="57"/>
    </location>
</feature>
<dbReference type="PANTHER" id="PTHR33823">
    <property type="entry name" value="RNA POLYMERASE-BINDING TRANSCRIPTION FACTOR DKSA-RELATED"/>
    <property type="match status" value="1"/>
</dbReference>
<dbReference type="Pfam" id="PF01258">
    <property type="entry name" value="zf-dskA_traR"/>
    <property type="match status" value="1"/>
</dbReference>
<dbReference type="SUPFAM" id="SSF109635">
    <property type="entry name" value="DnaK suppressor protein DksA, alpha-hairpin domain"/>
    <property type="match status" value="1"/>
</dbReference>
<evidence type="ECO:0000256" key="4">
    <source>
        <dbReference type="PROSITE-ProRule" id="PRU00510"/>
    </source>
</evidence>
<proteinExistence type="predicted"/>
<dbReference type="EMBL" id="BAAAYV010000005">
    <property type="protein sequence ID" value="GAA3650477.1"/>
    <property type="molecule type" value="Genomic_DNA"/>
</dbReference>
<accession>A0ABP7B617</accession>
<evidence type="ECO:0000256" key="5">
    <source>
        <dbReference type="SAM" id="MobiDB-lite"/>
    </source>
</evidence>
<dbReference type="SUPFAM" id="SSF57716">
    <property type="entry name" value="Glucocorticoid receptor-like (DNA-binding domain)"/>
    <property type="match status" value="1"/>
</dbReference>
<evidence type="ECO:0000256" key="1">
    <source>
        <dbReference type="ARBA" id="ARBA00022723"/>
    </source>
</evidence>
<feature type="zinc finger region" description="dksA C4-type" evidence="4">
    <location>
        <begin position="90"/>
        <end position="114"/>
    </location>
</feature>
<evidence type="ECO:0000259" key="6">
    <source>
        <dbReference type="Pfam" id="PF01258"/>
    </source>
</evidence>